<keyword evidence="1" id="KW-0472">Membrane</keyword>
<sequence>MQRYAGSLERATRAIPAARWVLMNPVVAIPGYWFATAVGYTWGAMLGRALPRKAGGVFVARGLPAWAYGRGGTTIGAVYLTGTTVSEAVLRHEAVHRAQWRRYGVAFIPLYVAAGPIAQQNRFEREAGLRDGGYREDENH</sequence>
<dbReference type="AlphaFoldDB" id="A0A2T0VH51"/>
<feature type="transmembrane region" description="Helical" evidence="1">
    <location>
        <begin position="20"/>
        <end position="43"/>
    </location>
</feature>
<accession>A0A2T0VH51</accession>
<dbReference type="OrthoDB" id="5191158at2"/>
<reference evidence="2 3" key="1">
    <citation type="submission" date="2018-03" db="EMBL/GenBank/DDBJ databases">
        <title>Genomic Encyclopedia of Type Strains, Phase III (KMG-III): the genomes of soil and plant-associated and newly described type strains.</title>
        <authorList>
            <person name="Whitman W."/>
        </authorList>
    </citation>
    <scope>NUCLEOTIDE SEQUENCE [LARGE SCALE GENOMIC DNA]</scope>
    <source>
        <strain evidence="2 3">CGMCC 1.12484</strain>
    </source>
</reference>
<evidence type="ECO:0000313" key="3">
    <source>
        <dbReference type="Proteomes" id="UP000237983"/>
    </source>
</evidence>
<organism evidence="2 3">
    <name type="scientific">Glaciihabitans tibetensis</name>
    <dbReference type="NCBI Taxonomy" id="1266600"/>
    <lineage>
        <taxon>Bacteria</taxon>
        <taxon>Bacillati</taxon>
        <taxon>Actinomycetota</taxon>
        <taxon>Actinomycetes</taxon>
        <taxon>Micrococcales</taxon>
        <taxon>Microbacteriaceae</taxon>
        <taxon>Glaciihabitans</taxon>
    </lineage>
</organism>
<evidence type="ECO:0000313" key="2">
    <source>
        <dbReference type="EMBL" id="PRY69547.1"/>
    </source>
</evidence>
<protein>
    <recommendedName>
        <fullName evidence="4">Fe-S oxidoreductase</fullName>
    </recommendedName>
</protein>
<comment type="caution">
    <text evidence="2">The sequence shown here is derived from an EMBL/GenBank/DDBJ whole genome shotgun (WGS) entry which is preliminary data.</text>
</comment>
<name>A0A2T0VH51_9MICO</name>
<keyword evidence="1" id="KW-0812">Transmembrane</keyword>
<evidence type="ECO:0008006" key="4">
    <source>
        <dbReference type="Google" id="ProtNLM"/>
    </source>
</evidence>
<proteinExistence type="predicted"/>
<keyword evidence="3" id="KW-1185">Reference proteome</keyword>
<keyword evidence="1" id="KW-1133">Transmembrane helix</keyword>
<evidence type="ECO:0000256" key="1">
    <source>
        <dbReference type="SAM" id="Phobius"/>
    </source>
</evidence>
<gene>
    <name evidence="2" type="ORF">B0I08_102223</name>
</gene>
<dbReference type="EMBL" id="PVTL01000002">
    <property type="protein sequence ID" value="PRY69547.1"/>
    <property type="molecule type" value="Genomic_DNA"/>
</dbReference>
<dbReference type="Proteomes" id="UP000237983">
    <property type="component" value="Unassembled WGS sequence"/>
</dbReference>